<feature type="signal peptide" evidence="1">
    <location>
        <begin position="1"/>
        <end position="32"/>
    </location>
</feature>
<evidence type="ECO:0000313" key="2">
    <source>
        <dbReference type="EMBL" id="NGO72084.1"/>
    </source>
</evidence>
<organism evidence="2 3">
    <name type="scientific">Streptomyces boncukensis</name>
    <dbReference type="NCBI Taxonomy" id="2711219"/>
    <lineage>
        <taxon>Bacteria</taxon>
        <taxon>Bacillati</taxon>
        <taxon>Actinomycetota</taxon>
        <taxon>Actinomycetes</taxon>
        <taxon>Kitasatosporales</taxon>
        <taxon>Streptomycetaceae</taxon>
        <taxon>Streptomyces</taxon>
    </lineage>
</organism>
<dbReference type="RefSeq" id="WP_165301774.1">
    <property type="nucleotide sequence ID" value="NZ_JAAKZZ010000397.1"/>
</dbReference>
<protein>
    <recommendedName>
        <fullName evidence="4">Secreted protein</fullName>
    </recommendedName>
</protein>
<dbReference type="EMBL" id="JAAKZZ010000397">
    <property type="protein sequence ID" value="NGO72084.1"/>
    <property type="molecule type" value="Genomic_DNA"/>
</dbReference>
<gene>
    <name evidence="2" type="ORF">G5C65_27790</name>
</gene>
<feature type="chain" id="PRO_5026061455" description="Secreted protein" evidence="1">
    <location>
        <begin position="33"/>
        <end position="147"/>
    </location>
</feature>
<keyword evidence="3" id="KW-1185">Reference proteome</keyword>
<keyword evidence="1" id="KW-0732">Signal</keyword>
<dbReference type="Proteomes" id="UP000477722">
    <property type="component" value="Unassembled WGS sequence"/>
</dbReference>
<sequence>MKAAALKKVATVGAVSATAVAGLVLGTTPAAAAPVNTQNFYVNYGNTYAKGELRWYNRTVRFDASLRALSGCKLFELSATDGKGRWDRVAEFLCPGDIGSKRINGVLGFDNVRGGAKDVYITIGNGDPLKRQHCNKFKTRCGAQHNV</sequence>
<comment type="caution">
    <text evidence="2">The sequence shown here is derived from an EMBL/GenBank/DDBJ whole genome shotgun (WGS) entry which is preliminary data.</text>
</comment>
<accession>A0A6G4X5R8</accession>
<dbReference type="AlphaFoldDB" id="A0A6G4X5R8"/>
<reference evidence="2 3" key="1">
    <citation type="submission" date="2020-02" db="EMBL/GenBank/DDBJ databases">
        <title>Whole-genome analyses of novel actinobacteria.</title>
        <authorList>
            <person name="Sahin N."/>
            <person name="Tatar D."/>
        </authorList>
    </citation>
    <scope>NUCLEOTIDE SEQUENCE [LARGE SCALE GENOMIC DNA]</scope>
    <source>
        <strain evidence="2 3">SB3404</strain>
    </source>
</reference>
<proteinExistence type="predicted"/>
<evidence type="ECO:0000313" key="3">
    <source>
        <dbReference type="Proteomes" id="UP000477722"/>
    </source>
</evidence>
<name>A0A6G4X5R8_9ACTN</name>
<evidence type="ECO:0000256" key="1">
    <source>
        <dbReference type="SAM" id="SignalP"/>
    </source>
</evidence>
<evidence type="ECO:0008006" key="4">
    <source>
        <dbReference type="Google" id="ProtNLM"/>
    </source>
</evidence>